<organism evidence="3 4">
    <name type="scientific">Micromonas commoda (strain RCC299 / NOUM17 / CCMP2709)</name>
    <name type="common">Picoplanktonic green alga</name>
    <dbReference type="NCBI Taxonomy" id="296587"/>
    <lineage>
        <taxon>Eukaryota</taxon>
        <taxon>Viridiplantae</taxon>
        <taxon>Chlorophyta</taxon>
        <taxon>Mamiellophyceae</taxon>
        <taxon>Mamiellales</taxon>
        <taxon>Mamiellaceae</taxon>
        <taxon>Micromonas</taxon>
    </lineage>
</organism>
<evidence type="ECO:0000256" key="1">
    <source>
        <dbReference type="SAM" id="MobiDB-lite"/>
    </source>
</evidence>
<protein>
    <recommendedName>
        <fullName evidence="2">WW domain-containing protein</fullName>
    </recommendedName>
</protein>
<accession>C1EGN7</accession>
<reference evidence="3 4" key="1">
    <citation type="journal article" date="2009" name="Science">
        <title>Green evolution and dynamic adaptations revealed by genomes of the marine picoeukaryotes Micromonas.</title>
        <authorList>
            <person name="Worden A.Z."/>
            <person name="Lee J.H."/>
            <person name="Mock T."/>
            <person name="Rouze P."/>
            <person name="Simmons M.P."/>
            <person name="Aerts A.L."/>
            <person name="Allen A.E."/>
            <person name="Cuvelier M.L."/>
            <person name="Derelle E."/>
            <person name="Everett M.V."/>
            <person name="Foulon E."/>
            <person name="Grimwood J."/>
            <person name="Gundlach H."/>
            <person name="Henrissat B."/>
            <person name="Napoli C."/>
            <person name="McDonald S.M."/>
            <person name="Parker M.S."/>
            <person name="Rombauts S."/>
            <person name="Salamov A."/>
            <person name="Von Dassow P."/>
            <person name="Badger J.H."/>
            <person name="Coutinho P.M."/>
            <person name="Demir E."/>
            <person name="Dubchak I."/>
            <person name="Gentemann C."/>
            <person name="Eikrem W."/>
            <person name="Gready J.E."/>
            <person name="John U."/>
            <person name="Lanier W."/>
            <person name="Lindquist E.A."/>
            <person name="Lucas S."/>
            <person name="Mayer K.F."/>
            <person name="Moreau H."/>
            <person name="Not F."/>
            <person name="Otillar R."/>
            <person name="Panaud O."/>
            <person name="Pangilinan J."/>
            <person name="Paulsen I."/>
            <person name="Piegu B."/>
            <person name="Poliakov A."/>
            <person name="Robbens S."/>
            <person name="Schmutz J."/>
            <person name="Toulza E."/>
            <person name="Wyss T."/>
            <person name="Zelensky A."/>
            <person name="Zhou K."/>
            <person name="Armbrust E.V."/>
            <person name="Bhattacharya D."/>
            <person name="Goodenough U.W."/>
            <person name="Van de Peer Y."/>
            <person name="Grigoriev I.V."/>
        </authorList>
    </citation>
    <scope>NUCLEOTIDE SEQUENCE [LARGE SCALE GENOMIC DNA]</scope>
    <source>
        <strain evidence="4">RCC299 / NOUM17</strain>
    </source>
</reference>
<feature type="compositionally biased region" description="Basic residues" evidence="1">
    <location>
        <begin position="42"/>
        <end position="53"/>
    </location>
</feature>
<evidence type="ECO:0000313" key="3">
    <source>
        <dbReference type="EMBL" id="ACO67359.1"/>
    </source>
</evidence>
<feature type="region of interest" description="Disordered" evidence="1">
    <location>
        <begin position="167"/>
        <end position="220"/>
    </location>
</feature>
<proteinExistence type="predicted"/>
<evidence type="ECO:0000259" key="2">
    <source>
        <dbReference type="Pfam" id="PF00397"/>
    </source>
</evidence>
<feature type="domain" description="WW" evidence="2">
    <location>
        <begin position="62"/>
        <end position="88"/>
    </location>
</feature>
<name>C1EGN7_MICCC</name>
<feature type="region of interest" description="Disordered" evidence="1">
    <location>
        <begin position="89"/>
        <end position="122"/>
    </location>
</feature>
<dbReference type="CDD" id="cd00201">
    <property type="entry name" value="WW"/>
    <property type="match status" value="1"/>
</dbReference>
<feature type="compositionally biased region" description="Pro residues" evidence="1">
    <location>
        <begin position="173"/>
        <end position="183"/>
    </location>
</feature>
<dbReference type="SUPFAM" id="SSF51045">
    <property type="entry name" value="WW domain"/>
    <property type="match status" value="1"/>
</dbReference>
<dbReference type="Gene3D" id="2.20.70.10">
    <property type="match status" value="1"/>
</dbReference>
<sequence>MSTRRALLLVGRRLLGPSDSAAALEALAGTTVVHAREMSTRGRGRFRGARRPVGKAAPPPALEDPWEEVKDETTGQTYWWNVHTNETTALGAPKPMGNTSLAPSQQQAGAPPPVGQPPQQRSVMGAFGSMVAEGMAFGTGSAIAHRAIGSIFGGGGYGYGGGYGGGGSAAGGPPAPGSAPEVPPSDAASGGSSMWGDEFDADSDSSDGGGWGDVFDGWDE</sequence>
<keyword evidence="4" id="KW-1185">Reference proteome</keyword>
<feature type="region of interest" description="Disordered" evidence="1">
    <location>
        <begin position="42"/>
        <end position="68"/>
    </location>
</feature>
<dbReference type="Pfam" id="PF00397">
    <property type="entry name" value="WW"/>
    <property type="match status" value="1"/>
</dbReference>
<dbReference type="OrthoDB" id="498809at2759"/>
<dbReference type="KEGG" id="mis:MICPUN_63938"/>
<dbReference type="AlphaFoldDB" id="C1EGN7"/>
<dbReference type="InParanoid" id="C1EGN7"/>
<dbReference type="EMBL" id="CP001332">
    <property type="protein sequence ID" value="ACO67359.1"/>
    <property type="molecule type" value="Genomic_DNA"/>
</dbReference>
<evidence type="ECO:0000313" key="4">
    <source>
        <dbReference type="Proteomes" id="UP000002009"/>
    </source>
</evidence>
<dbReference type="InterPro" id="IPR036020">
    <property type="entry name" value="WW_dom_sf"/>
</dbReference>
<dbReference type="InterPro" id="IPR001202">
    <property type="entry name" value="WW_dom"/>
</dbReference>
<dbReference type="RefSeq" id="XP_002506101.1">
    <property type="nucleotide sequence ID" value="XM_002506055.1"/>
</dbReference>
<dbReference type="Proteomes" id="UP000002009">
    <property type="component" value="Chromosome 14"/>
</dbReference>
<dbReference type="OMA" id="HTNETTA"/>
<gene>
    <name evidence="3" type="ORF">MICPUN_63938</name>
</gene>
<dbReference type="GeneID" id="8249030"/>